<comment type="similarity">
    <text evidence="1">Belongs to the peptidase A1 family.</text>
</comment>
<dbReference type="InterPro" id="IPR001461">
    <property type="entry name" value="Aspartic_peptidase_A1"/>
</dbReference>
<dbReference type="OrthoDB" id="28208at2759"/>
<accession>A0A0C3LNH8</accession>
<gene>
    <name evidence="3" type="ORF">M407DRAFT_27559</name>
</gene>
<dbReference type="Gene3D" id="2.40.70.10">
    <property type="entry name" value="Acid Proteases"/>
    <property type="match status" value="3"/>
</dbReference>
<dbReference type="AlphaFoldDB" id="A0A0C3LNH8"/>
<name>A0A0C3LNH8_9AGAM</name>
<dbReference type="Proteomes" id="UP000054248">
    <property type="component" value="Unassembled WGS sequence"/>
</dbReference>
<dbReference type="HOGENOM" id="CLU_013253_1_0_1"/>
<proteinExistence type="inferred from homology"/>
<organism evidence="3 4">
    <name type="scientific">Tulasnella calospora MUT 4182</name>
    <dbReference type="NCBI Taxonomy" id="1051891"/>
    <lineage>
        <taxon>Eukaryota</taxon>
        <taxon>Fungi</taxon>
        <taxon>Dikarya</taxon>
        <taxon>Basidiomycota</taxon>
        <taxon>Agaricomycotina</taxon>
        <taxon>Agaricomycetes</taxon>
        <taxon>Cantharellales</taxon>
        <taxon>Tulasnellaceae</taxon>
        <taxon>Tulasnella</taxon>
    </lineage>
</organism>
<dbReference type="EMBL" id="KN823097">
    <property type="protein sequence ID" value="KIO22917.1"/>
    <property type="molecule type" value="Genomic_DNA"/>
</dbReference>
<dbReference type="SUPFAM" id="SSF50630">
    <property type="entry name" value="Acid proteases"/>
    <property type="match status" value="1"/>
</dbReference>
<dbReference type="CDD" id="cd05471">
    <property type="entry name" value="pepsin_like"/>
    <property type="match status" value="1"/>
</dbReference>
<dbReference type="PANTHER" id="PTHR47966:SF51">
    <property type="entry name" value="BETA-SITE APP-CLEAVING ENZYME, ISOFORM A-RELATED"/>
    <property type="match status" value="1"/>
</dbReference>
<evidence type="ECO:0000259" key="2">
    <source>
        <dbReference type="PROSITE" id="PS51767"/>
    </source>
</evidence>
<dbReference type="GO" id="GO:0004190">
    <property type="term" value="F:aspartic-type endopeptidase activity"/>
    <property type="evidence" value="ECO:0007669"/>
    <property type="project" value="InterPro"/>
</dbReference>
<dbReference type="InterPro" id="IPR021109">
    <property type="entry name" value="Peptidase_aspartic_dom_sf"/>
</dbReference>
<keyword evidence="4" id="KW-1185">Reference proteome</keyword>
<evidence type="ECO:0000313" key="3">
    <source>
        <dbReference type="EMBL" id="KIO22917.1"/>
    </source>
</evidence>
<dbReference type="STRING" id="1051891.A0A0C3LNH8"/>
<dbReference type="PRINTS" id="PR00792">
    <property type="entry name" value="PEPSIN"/>
</dbReference>
<sequence>MARPFDIKKKRDGLQGADPMLDDWDQYDVSYSGPISVGTPNQETTVQFDTGSSDLVIPTFSIEYVDESGASGVLVTDTVAVAGLTVPQQTFAAVSSEIEGFSDPYAGIMGLGFLPNAASGSTPFFANLVQSGSLASNVFSFYMARGGVEGSELCLGCVNSGKYTGGVIFYPVVTFTDDGQPLDWDIQSTGLSLEGPPRNASGPPTAWKSEAFIATIDSGTTFIYVSKKMAKALYDQVKPIFAIRNSGANEATLTIKIPKSRAASEDWGEGSYAFPCDSVSDIGTISFGFGNEQYAIDLRDFNAGPESE</sequence>
<dbReference type="InterPro" id="IPR034164">
    <property type="entry name" value="Pepsin-like_dom"/>
</dbReference>
<dbReference type="InterPro" id="IPR033121">
    <property type="entry name" value="PEPTIDASE_A1"/>
</dbReference>
<feature type="domain" description="Peptidase A1" evidence="2">
    <location>
        <begin position="1"/>
        <end position="308"/>
    </location>
</feature>
<dbReference type="Pfam" id="PF00026">
    <property type="entry name" value="Asp"/>
    <property type="match status" value="2"/>
</dbReference>
<evidence type="ECO:0000313" key="4">
    <source>
        <dbReference type="Proteomes" id="UP000054248"/>
    </source>
</evidence>
<evidence type="ECO:0000256" key="1">
    <source>
        <dbReference type="ARBA" id="ARBA00007447"/>
    </source>
</evidence>
<protein>
    <recommendedName>
        <fullName evidence="2">Peptidase A1 domain-containing protein</fullName>
    </recommendedName>
</protein>
<dbReference type="PANTHER" id="PTHR47966">
    <property type="entry name" value="BETA-SITE APP-CLEAVING ENZYME, ISOFORM A-RELATED"/>
    <property type="match status" value="1"/>
</dbReference>
<reference evidence="4" key="2">
    <citation type="submission" date="2015-01" db="EMBL/GenBank/DDBJ databases">
        <title>Evolutionary Origins and Diversification of the Mycorrhizal Mutualists.</title>
        <authorList>
            <consortium name="DOE Joint Genome Institute"/>
            <consortium name="Mycorrhizal Genomics Consortium"/>
            <person name="Kohler A."/>
            <person name="Kuo A."/>
            <person name="Nagy L.G."/>
            <person name="Floudas D."/>
            <person name="Copeland A."/>
            <person name="Barry K.W."/>
            <person name="Cichocki N."/>
            <person name="Veneault-Fourrey C."/>
            <person name="LaButti K."/>
            <person name="Lindquist E.A."/>
            <person name="Lipzen A."/>
            <person name="Lundell T."/>
            <person name="Morin E."/>
            <person name="Murat C."/>
            <person name="Riley R."/>
            <person name="Ohm R."/>
            <person name="Sun H."/>
            <person name="Tunlid A."/>
            <person name="Henrissat B."/>
            <person name="Grigoriev I.V."/>
            <person name="Hibbett D.S."/>
            <person name="Martin F."/>
        </authorList>
    </citation>
    <scope>NUCLEOTIDE SEQUENCE [LARGE SCALE GENOMIC DNA]</scope>
    <source>
        <strain evidence="4">MUT 4182</strain>
    </source>
</reference>
<dbReference type="GO" id="GO:0006508">
    <property type="term" value="P:proteolysis"/>
    <property type="evidence" value="ECO:0007669"/>
    <property type="project" value="InterPro"/>
</dbReference>
<dbReference type="PROSITE" id="PS51767">
    <property type="entry name" value="PEPTIDASE_A1"/>
    <property type="match status" value="1"/>
</dbReference>
<reference evidence="3 4" key="1">
    <citation type="submission" date="2014-04" db="EMBL/GenBank/DDBJ databases">
        <authorList>
            <consortium name="DOE Joint Genome Institute"/>
            <person name="Kuo A."/>
            <person name="Girlanda M."/>
            <person name="Perotto S."/>
            <person name="Kohler A."/>
            <person name="Nagy L.G."/>
            <person name="Floudas D."/>
            <person name="Copeland A."/>
            <person name="Barry K.W."/>
            <person name="Cichocki N."/>
            <person name="Veneault-Fourrey C."/>
            <person name="LaButti K."/>
            <person name="Lindquist E.A."/>
            <person name="Lipzen A."/>
            <person name="Lundell T."/>
            <person name="Morin E."/>
            <person name="Murat C."/>
            <person name="Sun H."/>
            <person name="Tunlid A."/>
            <person name="Henrissat B."/>
            <person name="Grigoriev I.V."/>
            <person name="Hibbett D.S."/>
            <person name="Martin F."/>
            <person name="Nordberg H.P."/>
            <person name="Cantor M.N."/>
            <person name="Hua S.X."/>
        </authorList>
    </citation>
    <scope>NUCLEOTIDE SEQUENCE [LARGE SCALE GENOMIC DNA]</scope>
    <source>
        <strain evidence="3 4">MUT 4182</strain>
    </source>
</reference>